<dbReference type="GO" id="GO:0003712">
    <property type="term" value="F:transcription coregulator activity"/>
    <property type="evidence" value="ECO:0007669"/>
    <property type="project" value="TreeGrafter"/>
</dbReference>
<reference evidence="12 13" key="2">
    <citation type="journal article" date="2017" name="Sci. Rep.">
        <title>Ant-infecting Ophiocordyceps genomes reveal a high diversity of potential behavioral manipulation genes and a possible major role for enterotoxins.</title>
        <authorList>
            <person name="de Bekker C."/>
            <person name="Ohm R.A."/>
            <person name="Evans H.C."/>
            <person name="Brachmann A."/>
            <person name="Hughes D.P."/>
        </authorList>
    </citation>
    <scope>NUCLEOTIDE SEQUENCE [LARGE SCALE GENOMIC DNA]</scope>
    <source>
        <strain evidence="12 13">SC16a</strain>
    </source>
</reference>
<keyword evidence="7 10" id="KW-0804">Transcription</keyword>
<reference evidence="12 13" key="1">
    <citation type="journal article" date="2015" name="BMC Genomics">
        <title>Gene expression during zombie ant biting behavior reflects the complexity underlying fungal parasitic behavioral manipulation.</title>
        <authorList>
            <person name="de Bekker C."/>
            <person name="Ohm R.A."/>
            <person name="Loreto R.G."/>
            <person name="Sebastian A."/>
            <person name="Albert I."/>
            <person name="Merrow M."/>
            <person name="Brachmann A."/>
            <person name="Hughes D.P."/>
        </authorList>
    </citation>
    <scope>NUCLEOTIDE SEQUENCE [LARGE SCALE GENOMIC DNA]</scope>
    <source>
        <strain evidence="12 13">SC16a</strain>
    </source>
</reference>
<dbReference type="STRING" id="268505.A0A2A9PNV1"/>
<dbReference type="AlphaFoldDB" id="A0A2A9PNV1"/>
<accession>A0A2A9PNV1</accession>
<dbReference type="GO" id="GO:0006357">
    <property type="term" value="P:regulation of transcription by RNA polymerase II"/>
    <property type="evidence" value="ECO:0007669"/>
    <property type="project" value="TreeGrafter"/>
</dbReference>
<comment type="caution">
    <text evidence="12">The sequence shown here is derived from an EMBL/GenBank/DDBJ whole genome shotgun (WGS) entry which is preliminary data.</text>
</comment>
<comment type="function">
    <text evidence="9 10">Component of the Mediator complex, a coactivator involved in the regulated transcription of nearly all RNA polymerase II-dependent genes. Mediator functions as a bridge to convey information from gene-specific regulatory proteins to the basal RNA polymerase II transcription machinery. Mediator is recruited to promoters by direct interactions with regulatory proteins and serves as a scaffold for the assembly of a functional preinitiation complex with RNA polymerase II and the general transcription factors.</text>
</comment>
<dbReference type="Gene3D" id="6.10.280.10">
    <property type="entry name" value="Mediator complex, subunit Med21"/>
    <property type="match status" value="1"/>
</dbReference>
<keyword evidence="5 10" id="KW-0805">Transcription regulation</keyword>
<evidence type="ECO:0000313" key="12">
    <source>
        <dbReference type="EMBL" id="PFH62573.1"/>
    </source>
</evidence>
<comment type="similarity">
    <text evidence="2 10">Belongs to the Mediator complex subunit 21 family.</text>
</comment>
<dbReference type="InterPro" id="IPR021384">
    <property type="entry name" value="Mediator_Med21"/>
</dbReference>
<keyword evidence="8 10" id="KW-0539">Nucleus</keyword>
<evidence type="ECO:0000256" key="8">
    <source>
        <dbReference type="ARBA" id="ARBA00023242"/>
    </source>
</evidence>
<comment type="subcellular location">
    <subcellularLocation>
        <location evidence="1 10">Nucleus</location>
    </subcellularLocation>
</comment>
<evidence type="ECO:0000256" key="5">
    <source>
        <dbReference type="ARBA" id="ARBA00023015"/>
    </source>
</evidence>
<keyword evidence="11" id="KW-0175">Coiled coil</keyword>
<evidence type="ECO:0000256" key="4">
    <source>
        <dbReference type="ARBA" id="ARBA00019691"/>
    </source>
</evidence>
<dbReference type="InterPro" id="IPR037212">
    <property type="entry name" value="Med7/Med21-like"/>
</dbReference>
<dbReference type="EMBL" id="LAZP02000024">
    <property type="protein sequence ID" value="PFH62573.1"/>
    <property type="molecule type" value="Genomic_DNA"/>
</dbReference>
<evidence type="ECO:0000256" key="1">
    <source>
        <dbReference type="ARBA" id="ARBA00004123"/>
    </source>
</evidence>
<evidence type="ECO:0000256" key="9">
    <source>
        <dbReference type="ARBA" id="ARBA00025687"/>
    </source>
</evidence>
<gene>
    <name evidence="12" type="ORF">XA68_12993</name>
</gene>
<name>A0A2A9PNV1_OPHUN</name>
<dbReference type="GO" id="GO:0016592">
    <property type="term" value="C:mediator complex"/>
    <property type="evidence" value="ECO:0007669"/>
    <property type="project" value="UniProtKB-UniRule"/>
</dbReference>
<organism evidence="12 13">
    <name type="scientific">Ophiocordyceps unilateralis</name>
    <name type="common">Zombie-ant fungus</name>
    <name type="synonym">Torrubia unilateralis</name>
    <dbReference type="NCBI Taxonomy" id="268505"/>
    <lineage>
        <taxon>Eukaryota</taxon>
        <taxon>Fungi</taxon>
        <taxon>Dikarya</taxon>
        <taxon>Ascomycota</taxon>
        <taxon>Pezizomycotina</taxon>
        <taxon>Sordariomycetes</taxon>
        <taxon>Hypocreomycetidae</taxon>
        <taxon>Hypocreales</taxon>
        <taxon>Ophiocordycipitaceae</taxon>
        <taxon>Ophiocordyceps</taxon>
    </lineage>
</organism>
<evidence type="ECO:0000313" key="13">
    <source>
        <dbReference type="Proteomes" id="UP000037136"/>
    </source>
</evidence>
<keyword evidence="13" id="KW-1185">Reference proteome</keyword>
<dbReference type="SUPFAM" id="SSF140718">
    <property type="entry name" value="Mediator hinge subcomplex-like"/>
    <property type="match status" value="1"/>
</dbReference>
<evidence type="ECO:0000256" key="7">
    <source>
        <dbReference type="ARBA" id="ARBA00023163"/>
    </source>
</evidence>
<dbReference type="PANTHER" id="PTHR13381:SF0">
    <property type="entry name" value="MEDIATOR OF RNA POLYMERASE II TRANSCRIPTION SUBUNIT 21"/>
    <property type="match status" value="1"/>
</dbReference>
<dbReference type="OrthoDB" id="526653at2759"/>
<comment type="subunit">
    <text evidence="3 10">Component of the Mediator complex.</text>
</comment>
<evidence type="ECO:0000256" key="2">
    <source>
        <dbReference type="ARBA" id="ARBA00005770"/>
    </source>
</evidence>
<protein>
    <recommendedName>
        <fullName evidence="4 10">Mediator of RNA polymerase II transcription subunit 21</fullName>
    </recommendedName>
</protein>
<proteinExistence type="inferred from homology"/>
<evidence type="ECO:0000256" key="11">
    <source>
        <dbReference type="SAM" id="Coils"/>
    </source>
</evidence>
<evidence type="ECO:0000256" key="6">
    <source>
        <dbReference type="ARBA" id="ARBA00023159"/>
    </source>
</evidence>
<feature type="coiled-coil region" evidence="11">
    <location>
        <begin position="140"/>
        <end position="181"/>
    </location>
</feature>
<keyword evidence="6 10" id="KW-0010">Activator</keyword>
<evidence type="ECO:0000256" key="10">
    <source>
        <dbReference type="RuleBase" id="RU366036"/>
    </source>
</evidence>
<dbReference type="Proteomes" id="UP000037136">
    <property type="component" value="Unassembled WGS sequence"/>
</dbReference>
<evidence type="ECO:0000256" key="3">
    <source>
        <dbReference type="ARBA" id="ARBA00011837"/>
    </source>
</evidence>
<sequence>MLKSRPRNRLLARYGSVSSHLWAFVTSSKTYTDSKAAIATSPLRALATVAAVADMGDRLTQLQDAVDQLAQQFVACLHFVHRRHDLETLGPNDKIRDIKQEPHQKEVDPLPADEFQAGLKELSRDLIVKEQEIEYLISSLPGLENSEKDQEQNIKDLEEDLKTAEALRQEALREKDDILAQLDAVIRSIRRP</sequence>
<dbReference type="PANTHER" id="PTHR13381">
    <property type="entry name" value="RNA POLYMERASE II HOLOENZYME COMPONENT SRB7"/>
    <property type="match status" value="1"/>
</dbReference>
<dbReference type="Pfam" id="PF11221">
    <property type="entry name" value="Med21"/>
    <property type="match status" value="1"/>
</dbReference>